<evidence type="ECO:0000256" key="1">
    <source>
        <dbReference type="SAM" id="SignalP"/>
    </source>
</evidence>
<evidence type="ECO:0000313" key="3">
    <source>
        <dbReference type="Proteomes" id="UP000266861"/>
    </source>
</evidence>
<organism evidence="2 3">
    <name type="scientific">Diversispora epigaea</name>
    <dbReference type="NCBI Taxonomy" id="1348612"/>
    <lineage>
        <taxon>Eukaryota</taxon>
        <taxon>Fungi</taxon>
        <taxon>Fungi incertae sedis</taxon>
        <taxon>Mucoromycota</taxon>
        <taxon>Glomeromycotina</taxon>
        <taxon>Glomeromycetes</taxon>
        <taxon>Diversisporales</taxon>
        <taxon>Diversisporaceae</taxon>
        <taxon>Diversispora</taxon>
    </lineage>
</organism>
<protein>
    <submittedName>
        <fullName evidence="2">Uncharacterized protein</fullName>
    </submittedName>
</protein>
<proteinExistence type="predicted"/>
<accession>A0A397GEK4</accession>
<keyword evidence="1" id="KW-0732">Signal</keyword>
<name>A0A397GEK4_9GLOM</name>
<dbReference type="EMBL" id="PQFF01000450">
    <property type="protein sequence ID" value="RHZ49435.1"/>
    <property type="molecule type" value="Genomic_DNA"/>
</dbReference>
<feature type="chain" id="PRO_5017469819" evidence="1">
    <location>
        <begin position="22"/>
        <end position="105"/>
    </location>
</feature>
<dbReference type="AlphaFoldDB" id="A0A397GEK4"/>
<evidence type="ECO:0000313" key="2">
    <source>
        <dbReference type="EMBL" id="RHZ49435.1"/>
    </source>
</evidence>
<dbReference type="Proteomes" id="UP000266861">
    <property type="component" value="Unassembled WGS sequence"/>
</dbReference>
<sequence length="105" mass="12435">MNPKLVVFFCVSFTIALFAEAIIWERDAEAIIWERDAEAIIWERDAEAEANPKPYYYYKRNAEAEANPNPYYYYKRLVRPIGDRIVEELRDELKNIISKDNIGNN</sequence>
<keyword evidence="3" id="KW-1185">Reference proteome</keyword>
<comment type="caution">
    <text evidence="2">The sequence shown here is derived from an EMBL/GenBank/DDBJ whole genome shotgun (WGS) entry which is preliminary data.</text>
</comment>
<gene>
    <name evidence="2" type="ORF">Glove_521g19</name>
</gene>
<dbReference type="OrthoDB" id="10478556at2759"/>
<reference evidence="2 3" key="1">
    <citation type="submission" date="2018-08" db="EMBL/GenBank/DDBJ databases">
        <title>Genome and evolution of the arbuscular mycorrhizal fungus Diversispora epigaea (formerly Glomus versiforme) and its bacterial endosymbionts.</title>
        <authorList>
            <person name="Sun X."/>
            <person name="Fei Z."/>
            <person name="Harrison M."/>
        </authorList>
    </citation>
    <scope>NUCLEOTIDE SEQUENCE [LARGE SCALE GENOMIC DNA]</scope>
    <source>
        <strain evidence="2 3">IT104</strain>
    </source>
</reference>
<feature type="signal peptide" evidence="1">
    <location>
        <begin position="1"/>
        <end position="21"/>
    </location>
</feature>